<protein>
    <recommendedName>
        <fullName evidence="5">HTH cro/C1-type domain-containing protein</fullName>
    </recommendedName>
</protein>
<evidence type="ECO:0000256" key="2">
    <source>
        <dbReference type="SAM" id="Phobius"/>
    </source>
</evidence>
<comment type="caution">
    <text evidence="3">The sequence shown here is derived from an EMBL/GenBank/DDBJ whole genome shotgun (WGS) entry which is preliminary data.</text>
</comment>
<dbReference type="RefSeq" id="WP_345428357.1">
    <property type="nucleotide sequence ID" value="NZ_BAABHK010000001.1"/>
</dbReference>
<dbReference type="EMBL" id="BAABHK010000001">
    <property type="protein sequence ID" value="GAA4619953.1"/>
    <property type="molecule type" value="Genomic_DNA"/>
</dbReference>
<feature type="region of interest" description="Disordered" evidence="1">
    <location>
        <begin position="68"/>
        <end position="178"/>
    </location>
</feature>
<evidence type="ECO:0008006" key="5">
    <source>
        <dbReference type="Google" id="ProtNLM"/>
    </source>
</evidence>
<sequence length="370" mass="39931">MRALKDRSGYDLRALEGKTYASRSSWGRWLSGETWIPCAAVETMAELCGGDKQRLRALWYFADDDRRIPSVPEHAGDTRPPAAEDPKGAAPDATSSQGAAPDVVSPEGSAPDLAPPQGATPHIASPEDAVPDGSSPEGAAREDVPAAGAARNDTSPEGVAREDIAAERSDAAAFRRPGTPRRRRMLHVGITLGCSLAAAATGLAAGLSLRPEPARRPHPAPTYAQWSTRPQILARARTWRPHSGRRIPYDISKKRGGYRTDGSGYASMALGLPAPGPNSTDLAWGGYTRQIPPSKLLPGDLIINATGQATIRQVAIFEKWANTSHTAYWVYQQRREYGTDHLVLRYALSANSPYRPYRPLNINEQDEPSS</sequence>
<organism evidence="3 4">
    <name type="scientific">Actinoallomurus vinaceus</name>
    <dbReference type="NCBI Taxonomy" id="1080074"/>
    <lineage>
        <taxon>Bacteria</taxon>
        <taxon>Bacillati</taxon>
        <taxon>Actinomycetota</taxon>
        <taxon>Actinomycetes</taxon>
        <taxon>Streptosporangiales</taxon>
        <taxon>Thermomonosporaceae</taxon>
        <taxon>Actinoallomurus</taxon>
    </lineage>
</organism>
<keyword evidence="4" id="KW-1185">Reference proteome</keyword>
<dbReference type="Proteomes" id="UP001501442">
    <property type="component" value="Unassembled WGS sequence"/>
</dbReference>
<evidence type="ECO:0000313" key="4">
    <source>
        <dbReference type="Proteomes" id="UP001501442"/>
    </source>
</evidence>
<keyword evidence="2" id="KW-1133">Transmembrane helix</keyword>
<keyword evidence="2" id="KW-0812">Transmembrane</keyword>
<evidence type="ECO:0000256" key="1">
    <source>
        <dbReference type="SAM" id="MobiDB-lite"/>
    </source>
</evidence>
<proteinExistence type="predicted"/>
<name>A0ABP8U0V5_9ACTN</name>
<gene>
    <name evidence="3" type="ORF">GCM10023196_002040</name>
</gene>
<feature type="compositionally biased region" description="Basic and acidic residues" evidence="1">
    <location>
        <begin position="159"/>
        <end position="170"/>
    </location>
</feature>
<keyword evidence="2" id="KW-0472">Membrane</keyword>
<feature type="compositionally biased region" description="Basic and acidic residues" evidence="1">
    <location>
        <begin position="68"/>
        <end position="87"/>
    </location>
</feature>
<evidence type="ECO:0000313" key="3">
    <source>
        <dbReference type="EMBL" id="GAA4619953.1"/>
    </source>
</evidence>
<reference evidence="4" key="1">
    <citation type="journal article" date="2019" name="Int. J. Syst. Evol. Microbiol.">
        <title>The Global Catalogue of Microorganisms (GCM) 10K type strain sequencing project: providing services to taxonomists for standard genome sequencing and annotation.</title>
        <authorList>
            <consortium name="The Broad Institute Genomics Platform"/>
            <consortium name="The Broad Institute Genome Sequencing Center for Infectious Disease"/>
            <person name="Wu L."/>
            <person name="Ma J."/>
        </authorList>
    </citation>
    <scope>NUCLEOTIDE SEQUENCE [LARGE SCALE GENOMIC DNA]</scope>
    <source>
        <strain evidence="4">JCM 17939</strain>
    </source>
</reference>
<accession>A0ABP8U0V5</accession>
<feature type="transmembrane region" description="Helical" evidence="2">
    <location>
        <begin position="185"/>
        <end position="209"/>
    </location>
</feature>